<comment type="caution">
    <text evidence="2">The sequence shown here is derived from an EMBL/GenBank/DDBJ whole genome shotgun (WGS) entry which is preliminary data.</text>
</comment>
<name>A0A822DCS3_9BILA</name>
<evidence type="ECO:0000313" key="3">
    <source>
        <dbReference type="Proteomes" id="UP000663848"/>
    </source>
</evidence>
<evidence type="ECO:0000256" key="1">
    <source>
        <dbReference type="SAM" id="MobiDB-lite"/>
    </source>
</evidence>
<feature type="non-terminal residue" evidence="2">
    <location>
        <position position="1"/>
    </location>
</feature>
<protein>
    <submittedName>
        <fullName evidence="2">Uncharacterized protein</fullName>
    </submittedName>
</protein>
<dbReference type="EMBL" id="CAJOBR010059526">
    <property type="protein sequence ID" value="CAF5069263.1"/>
    <property type="molecule type" value="Genomic_DNA"/>
</dbReference>
<organism evidence="2 3">
    <name type="scientific">Rotaria socialis</name>
    <dbReference type="NCBI Taxonomy" id="392032"/>
    <lineage>
        <taxon>Eukaryota</taxon>
        <taxon>Metazoa</taxon>
        <taxon>Spiralia</taxon>
        <taxon>Gnathifera</taxon>
        <taxon>Rotifera</taxon>
        <taxon>Eurotatoria</taxon>
        <taxon>Bdelloidea</taxon>
        <taxon>Philodinida</taxon>
        <taxon>Philodinidae</taxon>
        <taxon>Rotaria</taxon>
    </lineage>
</organism>
<accession>A0A822DCS3</accession>
<dbReference type="Proteomes" id="UP000663848">
    <property type="component" value="Unassembled WGS sequence"/>
</dbReference>
<feature type="compositionally biased region" description="Basic and acidic residues" evidence="1">
    <location>
        <begin position="29"/>
        <end position="47"/>
    </location>
</feature>
<dbReference type="AlphaFoldDB" id="A0A822DCS3"/>
<feature type="compositionally biased region" description="Acidic residues" evidence="1">
    <location>
        <begin position="12"/>
        <end position="28"/>
    </location>
</feature>
<reference evidence="2" key="1">
    <citation type="submission" date="2021-02" db="EMBL/GenBank/DDBJ databases">
        <authorList>
            <person name="Nowell W R."/>
        </authorList>
    </citation>
    <scope>NUCLEOTIDE SEQUENCE</scope>
</reference>
<gene>
    <name evidence="2" type="ORF">QYT958_LOCUS43129</name>
</gene>
<feature type="region of interest" description="Disordered" evidence="1">
    <location>
        <begin position="1"/>
        <end position="47"/>
    </location>
</feature>
<sequence>MRKFNKNATSYNDDEDDDDEIERFDIDDELMKNDEISSERKLSEMKK</sequence>
<evidence type="ECO:0000313" key="2">
    <source>
        <dbReference type="EMBL" id="CAF5069263.1"/>
    </source>
</evidence>
<feature type="compositionally biased region" description="Polar residues" evidence="1">
    <location>
        <begin position="1"/>
        <end position="11"/>
    </location>
</feature>
<proteinExistence type="predicted"/>